<keyword evidence="3" id="KW-1185">Reference proteome</keyword>
<reference evidence="2 3" key="1">
    <citation type="submission" date="2015-06" db="EMBL/GenBank/DDBJ databases">
        <title>Prevotella sp. 109, sp. nov., a novel member of the family Prevotellaceae isolated from human faeces.</title>
        <authorList>
            <person name="Shkoporov A.N."/>
            <person name="Chaplin A.V."/>
            <person name="Kafarskaia L.I."/>
            <person name="Efimov B.A."/>
        </authorList>
    </citation>
    <scope>NUCLEOTIDE SEQUENCE [LARGE SCALE GENOMIC DNA]</scope>
    <source>
        <strain evidence="2 3">109</strain>
    </source>
</reference>
<comment type="caution">
    <text evidence="2">The sequence shown here is derived from an EMBL/GenBank/DDBJ whole genome shotgun (WGS) entry which is preliminary data.</text>
</comment>
<dbReference type="AlphaFoldDB" id="A0A8E1QXH0"/>
<feature type="signal peptide" evidence="1">
    <location>
        <begin position="1"/>
        <end position="21"/>
    </location>
</feature>
<dbReference type="SUPFAM" id="SSF82171">
    <property type="entry name" value="DPP6 N-terminal domain-like"/>
    <property type="match status" value="1"/>
</dbReference>
<evidence type="ECO:0000313" key="3">
    <source>
        <dbReference type="Proteomes" id="UP000036951"/>
    </source>
</evidence>
<proteinExistence type="predicted"/>
<dbReference type="OrthoDB" id="1055306at2"/>
<organism evidence="2 3">
    <name type="scientific">Xylanibacter rarus</name>
    <dbReference type="NCBI Taxonomy" id="1676614"/>
    <lineage>
        <taxon>Bacteria</taxon>
        <taxon>Pseudomonadati</taxon>
        <taxon>Bacteroidota</taxon>
        <taxon>Bacteroidia</taxon>
        <taxon>Bacteroidales</taxon>
        <taxon>Prevotellaceae</taxon>
        <taxon>Xylanibacter</taxon>
    </lineage>
</organism>
<dbReference type="EMBL" id="LFQU01000027">
    <property type="protein sequence ID" value="KOO67739.1"/>
    <property type="molecule type" value="Genomic_DNA"/>
</dbReference>
<feature type="chain" id="PRO_5034564469" evidence="1">
    <location>
        <begin position="22"/>
        <end position="1020"/>
    </location>
</feature>
<protein>
    <submittedName>
        <fullName evidence="2">Uncharacterized protein</fullName>
    </submittedName>
</protein>
<dbReference type="Gene3D" id="2.60.120.260">
    <property type="entry name" value="Galactose-binding domain-like"/>
    <property type="match status" value="1"/>
</dbReference>
<dbReference type="InterPro" id="IPR026444">
    <property type="entry name" value="Secre_tail"/>
</dbReference>
<name>A0A8E1QXH0_9BACT</name>
<sequence length="1020" mass="112588">MRKTLLLLAVALATFAENAWADKSFKTLPELTYGVAISPNGQYLVGVNPSYMVDGSYSVSYLYDTNTGETQWLTEFDQNDFSKSGEFKAVNDAGVICGSSKDPDLLITYSDMFGTETRPANSAAIWKDGKCTLLYYGDFDTSKFKILGDGSQATDISADSKTVCGYISTDNAASFYPCMWKEGNDGKWTLEWLALPEDAKGGRPYFISDDGTAIVGTITDATNNQKVALWKDGKCTIVTDEQIGWETSGYGGQVKILSMSPNGKFIVAKSSGQIVFIYNFEANEGRKIPAFDTAANIEHAAVDNNGNVVAAYNYGSIFFGGDVYTRPFWYSYKEDRNLDFPYYMQLFASGVTPDFTFEYGEKTQAVPMAISADGNVIVGNIDIYAAVGQKAKCWILKSERYDVSIPVTPSGLSAKSEALGQVTLTWAKDETKYEDLTLKSYNIYRDGKKVANVTADKPMTLTENNVPAGHPGYAVEAVFETAEGGEMLSPKSNILKASVPDTYDMPLFDDFSSNSLETNYWEVVKEYGDPTDAMWGVMQDYGLMGSSISYMVISQQPYSGSLISRPLDATKAESVSLSFFMQMAPLNSVDQDLEKDSISVDISTDFGKTWKEIKAWSLKDIYAQYSYNVINLDISAGTTGKIFQLRLRKHGQGVAQYMMYVDNLRIEAGGSGSKAPAGLTGTLGKDGKSLSLMWQNLSGAYQLNYINDPSFINKYTIGNEGKELIAANKFEPEDLAAYKGKYLSGVQTTINYYSTEEEVKGIHASVVVFEDGKMVREQEIKDMTYNEALTVALDEPLLIDGTKELMIGVKIFDYDEQQIPICYIISDKFVAGKSDLYSEDNGASWLKLSEFYNEQGTPEQGYCCWDITGCITDTPELTPVAEGDLFAYNIYRDGEQLNERVIDRLQTRFTDPEPTEDACYQVVGFFYDGTKSEASEQFCLDDVTGIEHNIADNVTITRNEGDNCLTINGKFDNATLVDISGVCVSRSEGNRLSLNGVKAGIYIISINVDGRVYTQKMIVK</sequence>
<accession>A0A8E1QXH0</accession>
<gene>
    <name evidence="2" type="ORF">ACU52_11920</name>
</gene>
<dbReference type="RefSeq" id="WP_147630865.1">
    <property type="nucleotide sequence ID" value="NZ_LFQU01000027.1"/>
</dbReference>
<dbReference type="InterPro" id="IPR013783">
    <property type="entry name" value="Ig-like_fold"/>
</dbReference>
<evidence type="ECO:0000313" key="2">
    <source>
        <dbReference type="EMBL" id="KOO67739.1"/>
    </source>
</evidence>
<dbReference type="Proteomes" id="UP000036951">
    <property type="component" value="Unassembled WGS sequence"/>
</dbReference>
<dbReference type="Gene3D" id="2.60.40.10">
    <property type="entry name" value="Immunoglobulins"/>
    <property type="match status" value="2"/>
</dbReference>
<keyword evidence="1" id="KW-0732">Signal</keyword>
<evidence type="ECO:0000256" key="1">
    <source>
        <dbReference type="SAM" id="SignalP"/>
    </source>
</evidence>
<dbReference type="NCBIfam" id="TIGR04183">
    <property type="entry name" value="Por_Secre_tail"/>
    <property type="match status" value="1"/>
</dbReference>